<feature type="transmembrane region" description="Helical" evidence="5">
    <location>
        <begin position="77"/>
        <end position="96"/>
    </location>
</feature>
<dbReference type="AlphaFoldDB" id="A0AAW6UC66"/>
<keyword evidence="4 5" id="KW-0472">Membrane</keyword>
<feature type="transmembrane region" description="Helical" evidence="5">
    <location>
        <begin position="45"/>
        <end position="65"/>
    </location>
</feature>
<evidence type="ECO:0000313" key="7">
    <source>
        <dbReference type="EMBL" id="MDI6453738.1"/>
    </source>
</evidence>
<gene>
    <name evidence="7" type="ORF">QJ521_09190</name>
</gene>
<evidence type="ECO:0000256" key="3">
    <source>
        <dbReference type="ARBA" id="ARBA00022989"/>
    </source>
</evidence>
<dbReference type="GO" id="GO:0005886">
    <property type="term" value="C:plasma membrane"/>
    <property type="evidence" value="ECO:0007669"/>
    <property type="project" value="UniProtKB-SubCell"/>
</dbReference>
<proteinExistence type="predicted"/>
<dbReference type="InterPro" id="IPR036259">
    <property type="entry name" value="MFS_trans_sf"/>
</dbReference>
<dbReference type="Pfam" id="PF07690">
    <property type="entry name" value="MFS_1"/>
    <property type="match status" value="1"/>
</dbReference>
<dbReference type="RefSeq" id="WP_282840189.1">
    <property type="nucleotide sequence ID" value="NZ_JASCXW010000052.1"/>
</dbReference>
<accession>A0AAW6UC66</accession>
<dbReference type="PANTHER" id="PTHR23528:SF1">
    <property type="entry name" value="MAJOR FACILITATOR SUPERFAMILY (MFS) PROFILE DOMAIN-CONTAINING PROTEIN"/>
    <property type="match status" value="1"/>
</dbReference>
<sequence length="534" mass="60596">MKLNYRNTFYVGLIFFIISLFWQTYDMLIARTLIDKYGLNQTWSGIVMAADNIMAVILLPLFGALSDKSNSKLGKRTPYIIVGTVLSAFAFMALSYTDYMQTLKIQSTDIIEQHYDVAFSDIDDVSETSHWYIVVDNMSIEREQSYQEGFISGTKLSLWEEQIRDPMLDILDRSSDHLSTRNLSIVRDLYYRYLSERAWEVTAQEPTNLIIFSTILFVALVSMSIFRSPAVALMPDVTIKPLRSKANAVITLMGAFGGILAIYILMLSGLNKHAYDHHSIVYIVVGVIMLITLGVFLWKVKEPKLVEKKKTLDEEYNLNTDNGKRKNKKVLAELTLKKRISLYFLLASIFFLFTGYNAVMSKLADYLPKVLNLNYYDPPFVIAQVFVVLMIVPIGLLSMKLGRKKTIIIGLIMLIFSLGSVVFLQENQLVRTAIIISISGIGWAMISINAYVMVVEMSKGSDIGRYTGFYYAASMSAQIFTPIFSGILMDRYGRIILFPYAAIFTTLSLVLILFVKHGEAKKINKNLIESIEME</sequence>
<keyword evidence="3 5" id="KW-1133">Transmembrane helix</keyword>
<reference evidence="7" key="1">
    <citation type="submission" date="2023-05" db="EMBL/GenBank/DDBJ databases">
        <title>Mariniplasma microaerophilum sp. nov., a novel anaerobic mollicute isolated from terrestrial mud volcano, Taman Peninsula, Russia.</title>
        <authorList>
            <person name="Khomyakova M.A."/>
            <person name="Merkel A.Y."/>
            <person name="Slobodkin A.I."/>
        </authorList>
    </citation>
    <scope>NUCLEOTIDE SEQUENCE</scope>
    <source>
        <strain evidence="7">M4Ah</strain>
    </source>
</reference>
<feature type="transmembrane region" description="Helical" evidence="5">
    <location>
        <begin position="209"/>
        <end position="226"/>
    </location>
</feature>
<feature type="transmembrane region" description="Helical" evidence="5">
    <location>
        <begin position="246"/>
        <end position="267"/>
    </location>
</feature>
<name>A0AAW6UC66_9MOLU</name>
<dbReference type="SUPFAM" id="SSF103473">
    <property type="entry name" value="MFS general substrate transporter"/>
    <property type="match status" value="1"/>
</dbReference>
<keyword evidence="8" id="KW-1185">Reference proteome</keyword>
<evidence type="ECO:0000256" key="1">
    <source>
        <dbReference type="ARBA" id="ARBA00004651"/>
    </source>
</evidence>
<evidence type="ECO:0000256" key="2">
    <source>
        <dbReference type="ARBA" id="ARBA00022692"/>
    </source>
</evidence>
<feature type="transmembrane region" description="Helical" evidence="5">
    <location>
        <begin position="340"/>
        <end position="359"/>
    </location>
</feature>
<comment type="subcellular location">
    <subcellularLocation>
        <location evidence="1">Cell membrane</location>
        <topology evidence="1">Multi-pass membrane protein</topology>
    </subcellularLocation>
</comment>
<dbReference type="GO" id="GO:0022857">
    <property type="term" value="F:transmembrane transporter activity"/>
    <property type="evidence" value="ECO:0007669"/>
    <property type="project" value="InterPro"/>
</dbReference>
<dbReference type="Pfam" id="PF13347">
    <property type="entry name" value="MFS_2"/>
    <property type="match status" value="1"/>
</dbReference>
<feature type="transmembrane region" description="Helical" evidence="5">
    <location>
        <begin position="495"/>
        <end position="515"/>
    </location>
</feature>
<dbReference type="Gene3D" id="1.20.1250.20">
    <property type="entry name" value="MFS general substrate transporter like domains"/>
    <property type="match status" value="2"/>
</dbReference>
<dbReference type="EMBL" id="JASCXW010000052">
    <property type="protein sequence ID" value="MDI6453738.1"/>
    <property type="molecule type" value="Genomic_DNA"/>
</dbReference>
<feature type="transmembrane region" description="Helical" evidence="5">
    <location>
        <begin position="279"/>
        <end position="300"/>
    </location>
</feature>
<dbReference type="InterPro" id="IPR011701">
    <property type="entry name" value="MFS"/>
</dbReference>
<evidence type="ECO:0000256" key="4">
    <source>
        <dbReference type="ARBA" id="ARBA00023136"/>
    </source>
</evidence>
<dbReference type="PROSITE" id="PS50850">
    <property type="entry name" value="MFS"/>
    <property type="match status" value="1"/>
</dbReference>
<evidence type="ECO:0000256" key="5">
    <source>
        <dbReference type="SAM" id="Phobius"/>
    </source>
</evidence>
<keyword evidence="2 5" id="KW-0812">Transmembrane</keyword>
<dbReference type="InterPro" id="IPR020846">
    <property type="entry name" value="MFS_dom"/>
</dbReference>
<evidence type="ECO:0000259" key="6">
    <source>
        <dbReference type="PROSITE" id="PS50850"/>
    </source>
</evidence>
<dbReference type="PANTHER" id="PTHR23528">
    <property type="match status" value="1"/>
</dbReference>
<organism evidence="7 8">
    <name type="scientific">Peloplasma aerotolerans</name>
    <dbReference type="NCBI Taxonomy" id="3044389"/>
    <lineage>
        <taxon>Bacteria</taxon>
        <taxon>Bacillati</taxon>
        <taxon>Mycoplasmatota</taxon>
        <taxon>Mollicutes</taxon>
        <taxon>Acholeplasmatales</taxon>
        <taxon>Acholeplasmataceae</taxon>
        <taxon>Peloplasma</taxon>
    </lineage>
</organism>
<protein>
    <submittedName>
        <fullName evidence="7">MFS transporter</fullName>
    </submittedName>
</protein>
<feature type="transmembrane region" description="Helical" evidence="5">
    <location>
        <begin position="406"/>
        <end position="424"/>
    </location>
</feature>
<feature type="domain" description="Major facilitator superfamily (MFS) profile" evidence="6">
    <location>
        <begin position="1"/>
        <end position="520"/>
    </location>
</feature>
<feature type="transmembrane region" description="Helical" evidence="5">
    <location>
        <begin position="466"/>
        <end position="489"/>
    </location>
</feature>
<dbReference type="Proteomes" id="UP001431532">
    <property type="component" value="Unassembled WGS sequence"/>
</dbReference>
<feature type="transmembrane region" description="Helical" evidence="5">
    <location>
        <begin position="379"/>
        <end position="399"/>
    </location>
</feature>
<feature type="transmembrane region" description="Helical" evidence="5">
    <location>
        <begin position="430"/>
        <end position="454"/>
    </location>
</feature>
<feature type="transmembrane region" description="Helical" evidence="5">
    <location>
        <begin position="7"/>
        <end position="25"/>
    </location>
</feature>
<comment type="caution">
    <text evidence="7">The sequence shown here is derived from an EMBL/GenBank/DDBJ whole genome shotgun (WGS) entry which is preliminary data.</text>
</comment>
<evidence type="ECO:0000313" key="8">
    <source>
        <dbReference type="Proteomes" id="UP001431532"/>
    </source>
</evidence>